<evidence type="ECO:0000256" key="8">
    <source>
        <dbReference type="ARBA" id="ARBA00023306"/>
    </source>
</evidence>
<dbReference type="OrthoDB" id="18453at2759"/>
<keyword evidence="5" id="KW-0498">Mitosis</keyword>
<keyword evidence="8" id="KW-0131">Cell cycle</keyword>
<dbReference type="Proteomes" id="UP000245699">
    <property type="component" value="Unassembled WGS sequence"/>
</dbReference>
<comment type="caution">
    <text evidence="11">The sequence shown here is derived from an EMBL/GenBank/DDBJ whole genome shotgun (WGS) entry which is preliminary data.</text>
</comment>
<evidence type="ECO:0000256" key="6">
    <source>
        <dbReference type="ARBA" id="ARBA00022838"/>
    </source>
</evidence>
<keyword evidence="10" id="KW-0175">Coiled coil</keyword>
<evidence type="ECO:0000256" key="5">
    <source>
        <dbReference type="ARBA" id="ARBA00022776"/>
    </source>
</evidence>
<evidence type="ECO:0000256" key="3">
    <source>
        <dbReference type="ARBA" id="ARBA00022454"/>
    </source>
</evidence>
<feature type="coiled-coil region" evidence="10">
    <location>
        <begin position="131"/>
        <end position="158"/>
    </location>
</feature>
<evidence type="ECO:0000256" key="10">
    <source>
        <dbReference type="SAM" id="Coils"/>
    </source>
</evidence>
<keyword evidence="3" id="KW-0158">Chromosome</keyword>
<evidence type="ECO:0000313" key="11">
    <source>
        <dbReference type="EMBL" id="PVU91438.1"/>
    </source>
</evidence>
<sequence length="182" mass="21549">MVDTMMDNVSEDQQSSLRMKKLQNTLDRSLMMVAEDFSYEKLQSIFPELARELGDKFRQFYDQLYALLINSTQDDFSAVLVEFDIETKFKLLEDIVSKAKERALLGIEKNEVLMPEQEIRSRISTFQKESLAKLLSELSKQRETSEKLQKEFDTKRSELEEKLQYLLKIYKSIQFTKELNEF</sequence>
<dbReference type="STRING" id="61424.A0A2T9YGF4"/>
<protein>
    <submittedName>
        <fullName evidence="11">Uncharacterized protein</fullName>
    </submittedName>
</protein>
<dbReference type="AlphaFoldDB" id="A0A2T9YGF4"/>
<reference evidence="11 12" key="1">
    <citation type="journal article" date="2018" name="MBio">
        <title>Comparative Genomics Reveals the Core Gene Toolbox for the Fungus-Insect Symbiosis.</title>
        <authorList>
            <person name="Wang Y."/>
            <person name="Stata M."/>
            <person name="Wang W."/>
            <person name="Stajich J.E."/>
            <person name="White M.M."/>
            <person name="Moncalvo J.M."/>
        </authorList>
    </citation>
    <scope>NUCLEOTIDE SEQUENCE [LARGE SCALE GENOMIC DNA]</scope>
    <source>
        <strain evidence="11 12">AUS-77-4</strain>
    </source>
</reference>
<organism evidence="11 12">
    <name type="scientific">Furculomyces boomerangus</name>
    <dbReference type="NCBI Taxonomy" id="61424"/>
    <lineage>
        <taxon>Eukaryota</taxon>
        <taxon>Fungi</taxon>
        <taxon>Fungi incertae sedis</taxon>
        <taxon>Zoopagomycota</taxon>
        <taxon>Kickxellomycotina</taxon>
        <taxon>Harpellomycetes</taxon>
        <taxon>Harpellales</taxon>
        <taxon>Harpellaceae</taxon>
        <taxon>Furculomyces</taxon>
    </lineage>
</organism>
<accession>A0A2T9YGF4</accession>
<keyword evidence="6" id="KW-0995">Kinetochore</keyword>
<dbReference type="EMBL" id="MBFT01000415">
    <property type="protein sequence ID" value="PVU91438.1"/>
    <property type="molecule type" value="Genomic_DNA"/>
</dbReference>
<evidence type="ECO:0000313" key="12">
    <source>
        <dbReference type="Proteomes" id="UP000245699"/>
    </source>
</evidence>
<proteinExistence type="predicted"/>
<comment type="subcellular location">
    <subcellularLocation>
        <location evidence="2">Chromosome</location>
        <location evidence="2">Centromere</location>
        <location evidence="2">Kinetochore</location>
    </subcellularLocation>
    <subcellularLocation>
        <location evidence="1">Nucleus</location>
    </subcellularLocation>
</comment>
<dbReference type="Pfam" id="PF03980">
    <property type="entry name" value="Nnf1"/>
    <property type="match status" value="1"/>
</dbReference>
<keyword evidence="7" id="KW-0539">Nucleus</keyword>
<dbReference type="GO" id="GO:0051301">
    <property type="term" value="P:cell division"/>
    <property type="evidence" value="ECO:0007669"/>
    <property type="project" value="UniProtKB-KW"/>
</dbReference>
<keyword evidence="12" id="KW-1185">Reference proteome</keyword>
<evidence type="ECO:0000256" key="2">
    <source>
        <dbReference type="ARBA" id="ARBA00004629"/>
    </source>
</evidence>
<dbReference type="GO" id="GO:0000444">
    <property type="term" value="C:MIS12/MIND type complex"/>
    <property type="evidence" value="ECO:0007669"/>
    <property type="project" value="InterPro"/>
</dbReference>
<gene>
    <name evidence="11" type="ORF">BB559_004132</name>
</gene>
<keyword evidence="4" id="KW-0132">Cell division</keyword>
<dbReference type="InterPro" id="IPR007128">
    <property type="entry name" value="PMF1/Nnf1"/>
</dbReference>
<evidence type="ECO:0000256" key="4">
    <source>
        <dbReference type="ARBA" id="ARBA00022618"/>
    </source>
</evidence>
<keyword evidence="9" id="KW-0137">Centromere</keyword>
<name>A0A2T9YGF4_9FUNG</name>
<evidence type="ECO:0000256" key="9">
    <source>
        <dbReference type="ARBA" id="ARBA00023328"/>
    </source>
</evidence>
<evidence type="ECO:0000256" key="1">
    <source>
        <dbReference type="ARBA" id="ARBA00004123"/>
    </source>
</evidence>
<dbReference type="GO" id="GO:0005634">
    <property type="term" value="C:nucleus"/>
    <property type="evidence" value="ECO:0007669"/>
    <property type="project" value="UniProtKB-SubCell"/>
</dbReference>
<evidence type="ECO:0000256" key="7">
    <source>
        <dbReference type="ARBA" id="ARBA00023242"/>
    </source>
</evidence>